<gene>
    <name evidence="2" type="ORF">SAMN02745206_02885</name>
</gene>
<dbReference type="Proteomes" id="UP000184076">
    <property type="component" value="Unassembled WGS sequence"/>
</dbReference>
<dbReference type="EMBL" id="FQVB01000031">
    <property type="protein sequence ID" value="SHF90458.1"/>
    <property type="molecule type" value="Genomic_DNA"/>
</dbReference>
<sequence length="227" mass="24784">MGAKKIKVKKKPTEKAEEILSFTDRLLEWGRTNMVYLAGAVGGIVLVTLIVWGVGLYNQSKERSAGRDYARLTADGPVDPRNQDALKARLDAFTAFLEKHRGTGAAALAMVDMARLLQEAARHEEALQWYDRAAGEIPRGSSLDLAVDYGRALTLEALGRVDEALAAWSGLADKADDGLKRECLWHQARLAAKKGDREGARGYYDLALKTEGAYPGDGLLQAERNAL</sequence>
<protein>
    <submittedName>
        <fullName evidence="2">Putative negative regulator of RcsB-dependent stress response</fullName>
    </submittedName>
</protein>
<name>A0A1M5FG47_9BACT</name>
<dbReference type="SUPFAM" id="SSF48452">
    <property type="entry name" value="TPR-like"/>
    <property type="match status" value="1"/>
</dbReference>
<keyword evidence="1" id="KW-0472">Membrane</keyword>
<dbReference type="InterPro" id="IPR011990">
    <property type="entry name" value="TPR-like_helical_dom_sf"/>
</dbReference>
<keyword evidence="1" id="KW-1133">Transmembrane helix</keyword>
<dbReference type="RefSeq" id="WP_073040669.1">
    <property type="nucleotide sequence ID" value="NZ_FQVB01000031.1"/>
</dbReference>
<organism evidence="2 3">
    <name type="scientific">Desulfacinum infernum DSM 9756</name>
    <dbReference type="NCBI Taxonomy" id="1121391"/>
    <lineage>
        <taxon>Bacteria</taxon>
        <taxon>Pseudomonadati</taxon>
        <taxon>Thermodesulfobacteriota</taxon>
        <taxon>Syntrophobacteria</taxon>
        <taxon>Syntrophobacterales</taxon>
        <taxon>Syntrophobacteraceae</taxon>
        <taxon>Desulfacinum</taxon>
    </lineage>
</organism>
<feature type="transmembrane region" description="Helical" evidence="1">
    <location>
        <begin position="34"/>
        <end position="57"/>
    </location>
</feature>
<keyword evidence="3" id="KW-1185">Reference proteome</keyword>
<accession>A0A1M5FG47</accession>
<dbReference type="AlphaFoldDB" id="A0A1M5FG47"/>
<evidence type="ECO:0000313" key="2">
    <source>
        <dbReference type="EMBL" id="SHF90458.1"/>
    </source>
</evidence>
<keyword evidence="1" id="KW-0812">Transmembrane</keyword>
<evidence type="ECO:0000256" key="1">
    <source>
        <dbReference type="SAM" id="Phobius"/>
    </source>
</evidence>
<reference evidence="3" key="1">
    <citation type="submission" date="2016-11" db="EMBL/GenBank/DDBJ databases">
        <authorList>
            <person name="Varghese N."/>
            <person name="Submissions S."/>
        </authorList>
    </citation>
    <scope>NUCLEOTIDE SEQUENCE [LARGE SCALE GENOMIC DNA]</scope>
    <source>
        <strain evidence="3">DSM 9756</strain>
    </source>
</reference>
<dbReference type="OrthoDB" id="5514153at2"/>
<dbReference type="Gene3D" id="1.25.40.10">
    <property type="entry name" value="Tetratricopeptide repeat domain"/>
    <property type="match status" value="1"/>
</dbReference>
<evidence type="ECO:0000313" key="3">
    <source>
        <dbReference type="Proteomes" id="UP000184076"/>
    </source>
</evidence>
<proteinExistence type="predicted"/>